<evidence type="ECO:0000313" key="2">
    <source>
        <dbReference type="Proteomes" id="UP001597560"/>
    </source>
</evidence>
<comment type="caution">
    <text evidence="1">The sequence shown here is derived from an EMBL/GenBank/DDBJ whole genome shotgun (WGS) entry which is preliminary data.</text>
</comment>
<proteinExistence type="predicted"/>
<dbReference type="EMBL" id="JBHUPA010000007">
    <property type="protein sequence ID" value="MFD2962678.1"/>
    <property type="molecule type" value="Genomic_DNA"/>
</dbReference>
<name>A0ABW6AZM5_9SPHI</name>
<protein>
    <submittedName>
        <fullName evidence="1">Uncharacterized protein</fullName>
    </submittedName>
</protein>
<reference evidence="2" key="1">
    <citation type="journal article" date="2019" name="Int. J. Syst. Evol. Microbiol.">
        <title>The Global Catalogue of Microorganisms (GCM) 10K type strain sequencing project: providing services to taxonomists for standard genome sequencing and annotation.</title>
        <authorList>
            <consortium name="The Broad Institute Genomics Platform"/>
            <consortium name="The Broad Institute Genome Sequencing Center for Infectious Disease"/>
            <person name="Wu L."/>
            <person name="Ma J."/>
        </authorList>
    </citation>
    <scope>NUCLEOTIDE SEQUENCE [LARGE SCALE GENOMIC DNA]</scope>
    <source>
        <strain evidence="2">KCTC 23098</strain>
    </source>
</reference>
<keyword evidence="2" id="KW-1185">Reference proteome</keyword>
<sequence length="108" mass="12205">MVINGGIEEATALPISIGLIDSDGQCFSKEITLKSTDSLIRIPLDLLQQGKTFLLPRPYPGFLPQWFLSSLEKMLDIQKIDKLQIYIERDNLLLNKSLGLYLEAIWLA</sequence>
<gene>
    <name evidence="1" type="ORF">ACFS6J_12830</name>
</gene>
<accession>A0ABW6AZM5</accession>
<organism evidence="1 2">
    <name type="scientific">Olivibacter jilunii</name>
    <dbReference type="NCBI Taxonomy" id="985016"/>
    <lineage>
        <taxon>Bacteria</taxon>
        <taxon>Pseudomonadati</taxon>
        <taxon>Bacteroidota</taxon>
        <taxon>Sphingobacteriia</taxon>
        <taxon>Sphingobacteriales</taxon>
        <taxon>Sphingobacteriaceae</taxon>
        <taxon>Olivibacter</taxon>
    </lineage>
</organism>
<dbReference type="RefSeq" id="WP_377610919.1">
    <property type="nucleotide sequence ID" value="NZ_JAHVDN010000001.1"/>
</dbReference>
<evidence type="ECO:0000313" key="1">
    <source>
        <dbReference type="EMBL" id="MFD2962678.1"/>
    </source>
</evidence>
<dbReference type="Proteomes" id="UP001597560">
    <property type="component" value="Unassembled WGS sequence"/>
</dbReference>